<name>M3DFH3_STREZ</name>
<keyword evidence="2" id="KW-1185">Reference proteome</keyword>
<dbReference type="OrthoDB" id="4326304at2"/>
<dbReference type="PATRIC" id="fig|1284664.3.peg.6533"/>
<dbReference type="AlphaFoldDB" id="M3DFH3"/>
<dbReference type="Proteomes" id="UP000011732">
    <property type="component" value="Unassembled WGS sequence"/>
</dbReference>
<gene>
    <name evidence="1" type="ORF">H114_32629</name>
</gene>
<evidence type="ECO:0000313" key="1">
    <source>
        <dbReference type="EMBL" id="EMF20387.1"/>
    </source>
</evidence>
<sequence>MSRTIRIRTTEDAVAVVAALATQTIAAARHGHHTTDYVGAIMTSDEVLDKIRTAYERHTAKGLNPREAITAVGQTVVASYCDRAGIPTA</sequence>
<reference evidence="1 2" key="1">
    <citation type="journal article" date="2013" name="Genome Announc.">
        <title>Draft Genome Sequence of Streptomyces gancidicus Strain BKS 13-15.</title>
        <authorList>
            <person name="Kumar S."/>
            <person name="Kaur N."/>
            <person name="Singh N.K."/>
            <person name="Raghava G.P."/>
            <person name="Mayilraj S."/>
        </authorList>
    </citation>
    <scope>NUCLEOTIDE SEQUENCE [LARGE SCALE GENOMIC DNA]</scope>
    <source>
        <strain evidence="1 2">BKS 13-15</strain>
    </source>
</reference>
<protein>
    <submittedName>
        <fullName evidence="1">Uncharacterized protein</fullName>
    </submittedName>
</protein>
<evidence type="ECO:0000313" key="2">
    <source>
        <dbReference type="Proteomes" id="UP000011732"/>
    </source>
</evidence>
<organism evidence="1 2">
    <name type="scientific">Streptomyces gancidicus BKS 13-15</name>
    <dbReference type="NCBI Taxonomy" id="1284664"/>
    <lineage>
        <taxon>Bacteria</taxon>
        <taxon>Bacillati</taxon>
        <taxon>Actinomycetota</taxon>
        <taxon>Actinomycetes</taxon>
        <taxon>Kitasatosporales</taxon>
        <taxon>Streptomycetaceae</taxon>
        <taxon>Streptomyces</taxon>
        <taxon>Streptomyces pseudogriseolus group</taxon>
    </lineage>
</organism>
<accession>M3DFH3</accession>
<dbReference type="EMBL" id="AOHP01000169">
    <property type="protein sequence ID" value="EMF20387.1"/>
    <property type="molecule type" value="Genomic_DNA"/>
</dbReference>
<dbReference type="RefSeq" id="WP_006136751.1">
    <property type="nucleotide sequence ID" value="NZ_AOHP01000169.1"/>
</dbReference>
<comment type="caution">
    <text evidence="1">The sequence shown here is derived from an EMBL/GenBank/DDBJ whole genome shotgun (WGS) entry which is preliminary data.</text>
</comment>
<proteinExistence type="predicted"/>